<dbReference type="Proteomes" id="UP000747542">
    <property type="component" value="Unassembled WGS sequence"/>
</dbReference>
<reference evidence="1" key="1">
    <citation type="journal article" date="2021" name="Sci. Adv.">
        <title>The American lobster genome reveals insights on longevity, neural, and immune adaptations.</title>
        <authorList>
            <person name="Polinski J.M."/>
            <person name="Zimin A.V."/>
            <person name="Clark K.F."/>
            <person name="Kohn A.B."/>
            <person name="Sadowski N."/>
            <person name="Timp W."/>
            <person name="Ptitsyn A."/>
            <person name="Khanna P."/>
            <person name="Romanova D.Y."/>
            <person name="Williams P."/>
            <person name="Greenwood S.J."/>
            <person name="Moroz L.L."/>
            <person name="Walt D.R."/>
            <person name="Bodnar A.G."/>
        </authorList>
    </citation>
    <scope>NUCLEOTIDE SEQUENCE</scope>
    <source>
        <tissue evidence="1">Heart &amp; testis</tissue>
    </source>
</reference>
<proteinExistence type="predicted"/>
<evidence type="ECO:0000313" key="1">
    <source>
        <dbReference type="EMBL" id="KAG7157303.1"/>
    </source>
</evidence>
<comment type="caution">
    <text evidence="1">The sequence shown here is derived from an EMBL/GenBank/DDBJ whole genome shotgun (WGS) entry which is preliminary data.</text>
</comment>
<sequence length="83" mass="9516">MVSKMCIPKPLRDMITRSSLDVEEMSSVMESYTSDGSDPIIATHITRYDPDPLTTTTTTHTTRIIRRTQVEDGEVKEDVYEEY</sequence>
<name>A0A8J5JMQ3_HOMAM</name>
<dbReference type="AlphaFoldDB" id="A0A8J5JMQ3"/>
<accession>A0A8J5JMQ3</accession>
<gene>
    <name evidence="1" type="ORF">Hamer_G005705</name>
</gene>
<keyword evidence="2" id="KW-1185">Reference proteome</keyword>
<evidence type="ECO:0000313" key="2">
    <source>
        <dbReference type="Proteomes" id="UP000747542"/>
    </source>
</evidence>
<organism evidence="1 2">
    <name type="scientific">Homarus americanus</name>
    <name type="common">American lobster</name>
    <dbReference type="NCBI Taxonomy" id="6706"/>
    <lineage>
        <taxon>Eukaryota</taxon>
        <taxon>Metazoa</taxon>
        <taxon>Ecdysozoa</taxon>
        <taxon>Arthropoda</taxon>
        <taxon>Crustacea</taxon>
        <taxon>Multicrustacea</taxon>
        <taxon>Malacostraca</taxon>
        <taxon>Eumalacostraca</taxon>
        <taxon>Eucarida</taxon>
        <taxon>Decapoda</taxon>
        <taxon>Pleocyemata</taxon>
        <taxon>Astacidea</taxon>
        <taxon>Nephropoidea</taxon>
        <taxon>Nephropidae</taxon>
        <taxon>Homarus</taxon>
    </lineage>
</organism>
<protein>
    <submittedName>
        <fullName evidence="1">Uncharacterized protein</fullName>
    </submittedName>
</protein>
<dbReference type="EMBL" id="JAHLQT010037514">
    <property type="protein sequence ID" value="KAG7157303.1"/>
    <property type="molecule type" value="Genomic_DNA"/>
</dbReference>